<evidence type="ECO:0000313" key="2">
    <source>
        <dbReference type="EMBL" id="KAL2040364.1"/>
    </source>
</evidence>
<dbReference type="Proteomes" id="UP001590950">
    <property type="component" value="Unassembled WGS sequence"/>
</dbReference>
<dbReference type="EMBL" id="JBEFKJ010000021">
    <property type="protein sequence ID" value="KAL2040364.1"/>
    <property type="molecule type" value="Genomic_DNA"/>
</dbReference>
<accession>A0ABR4A362</accession>
<dbReference type="InterPro" id="IPR002523">
    <property type="entry name" value="MgTranspt_CorA/ZnTranspt_ZntB"/>
</dbReference>
<dbReference type="Pfam" id="PF01544">
    <property type="entry name" value="CorA"/>
    <property type="match status" value="1"/>
</dbReference>
<keyword evidence="3" id="KW-1185">Reference proteome</keyword>
<name>A0ABR4A362_9LECA</name>
<sequence>MDSFQIPLSEAEASVSWDKCEKYFHVIYRKLRGKNTRSDNLISPFTDLAGILGNRQALREASRSLHEARSVKIPTLLGMLFLPSIFASGILSMNGNMLPGSSLLWVYFAIAIPIMLCIFGVVFLAGMGYGVDG</sequence>
<gene>
    <name evidence="2" type="ORF">N7G274_006807</name>
</gene>
<dbReference type="Gene3D" id="1.20.58.340">
    <property type="entry name" value="Magnesium transport protein CorA, transmembrane region"/>
    <property type="match status" value="1"/>
</dbReference>
<proteinExistence type="predicted"/>
<protein>
    <submittedName>
        <fullName evidence="2">Uncharacterized protein</fullName>
    </submittedName>
</protein>
<comment type="caution">
    <text evidence="2">The sequence shown here is derived from an EMBL/GenBank/DDBJ whole genome shotgun (WGS) entry which is preliminary data.</text>
</comment>
<keyword evidence="1" id="KW-0472">Membrane</keyword>
<organism evidence="2 3">
    <name type="scientific">Stereocaulon virgatum</name>
    <dbReference type="NCBI Taxonomy" id="373712"/>
    <lineage>
        <taxon>Eukaryota</taxon>
        <taxon>Fungi</taxon>
        <taxon>Dikarya</taxon>
        <taxon>Ascomycota</taxon>
        <taxon>Pezizomycotina</taxon>
        <taxon>Lecanoromycetes</taxon>
        <taxon>OSLEUM clade</taxon>
        <taxon>Lecanoromycetidae</taxon>
        <taxon>Lecanorales</taxon>
        <taxon>Lecanorineae</taxon>
        <taxon>Stereocaulaceae</taxon>
        <taxon>Stereocaulon</taxon>
    </lineage>
</organism>
<keyword evidence="1" id="KW-0812">Transmembrane</keyword>
<evidence type="ECO:0000256" key="1">
    <source>
        <dbReference type="SAM" id="Phobius"/>
    </source>
</evidence>
<evidence type="ECO:0000313" key="3">
    <source>
        <dbReference type="Proteomes" id="UP001590950"/>
    </source>
</evidence>
<feature type="transmembrane region" description="Helical" evidence="1">
    <location>
        <begin position="105"/>
        <end position="131"/>
    </location>
</feature>
<reference evidence="2 3" key="1">
    <citation type="submission" date="2024-09" db="EMBL/GenBank/DDBJ databases">
        <title>Rethinking Asexuality: The Enigmatic Case of Functional Sexual Genes in Lepraria (Stereocaulaceae).</title>
        <authorList>
            <person name="Doellman M."/>
            <person name="Sun Y."/>
            <person name="Barcenas-Pena A."/>
            <person name="Lumbsch H.T."/>
            <person name="Grewe F."/>
        </authorList>
    </citation>
    <scope>NUCLEOTIDE SEQUENCE [LARGE SCALE GENOMIC DNA]</scope>
    <source>
        <strain evidence="2 3">Mercado 3170</strain>
    </source>
</reference>
<keyword evidence="1" id="KW-1133">Transmembrane helix</keyword>
<feature type="transmembrane region" description="Helical" evidence="1">
    <location>
        <begin position="73"/>
        <end position="93"/>
    </location>
</feature>